<dbReference type="EMBL" id="FMHT01000002">
    <property type="protein sequence ID" value="SCL13126.1"/>
    <property type="molecule type" value="Genomic_DNA"/>
</dbReference>
<comment type="function">
    <text evidence="8">Catalyzes the complex heterocyclic radical-mediated conversion of 6-carboxy-5,6,7,8-tetrahydropterin (CPH4) to 7-carboxy-7-deazaguanine (CDG), a step common to the biosynthetic pathways of all 7-deazapurine-containing compounds.</text>
</comment>
<evidence type="ECO:0000256" key="8">
    <source>
        <dbReference type="HAMAP-Rule" id="MF_00917"/>
    </source>
</evidence>
<keyword evidence="5 8" id="KW-0408">Iron</keyword>
<comment type="caution">
    <text evidence="8">Lacks conserved residue(s) required for the propagation of feature annotation.</text>
</comment>
<comment type="pathway">
    <text evidence="8">Purine metabolism; 7-cyano-7-deazaguanine biosynthesis.</text>
</comment>
<dbReference type="PANTHER" id="PTHR42836">
    <property type="entry name" value="7-CARBOXY-7-DEAZAGUANINE SYNTHASE"/>
    <property type="match status" value="1"/>
</dbReference>
<dbReference type="Gene3D" id="3.20.20.70">
    <property type="entry name" value="Aldolase class I"/>
    <property type="match status" value="1"/>
</dbReference>
<dbReference type="PANTHER" id="PTHR42836:SF1">
    <property type="entry name" value="7-CARBOXY-7-DEAZAGUANINE SYNTHASE"/>
    <property type="match status" value="1"/>
</dbReference>
<feature type="binding site" evidence="8">
    <location>
        <position position="43"/>
    </location>
    <ligand>
        <name>substrate</name>
    </ligand>
</feature>
<dbReference type="InterPro" id="IPR007197">
    <property type="entry name" value="rSAM"/>
</dbReference>
<comment type="cofactor">
    <cofactor evidence="8">
        <name>Mg(2+)</name>
        <dbReference type="ChEBI" id="CHEBI:18420"/>
    </cofactor>
</comment>
<dbReference type="UniPathway" id="UPA00391"/>
<keyword evidence="3 8" id="KW-0479">Metal-binding</keyword>
<feature type="binding site" evidence="8">
    <location>
        <position position="47"/>
    </location>
    <ligand>
        <name>[4Fe-4S] cluster</name>
        <dbReference type="ChEBI" id="CHEBI:49883"/>
        <note>4Fe-4S-S-AdoMet</note>
    </ligand>
</feature>
<evidence type="ECO:0000256" key="5">
    <source>
        <dbReference type="ARBA" id="ARBA00023004"/>
    </source>
</evidence>
<feature type="binding site" evidence="8">
    <location>
        <begin position="28"/>
        <end position="30"/>
    </location>
    <ligand>
        <name>substrate</name>
    </ligand>
</feature>
<evidence type="ECO:0000259" key="9">
    <source>
        <dbReference type="PROSITE" id="PS51918"/>
    </source>
</evidence>
<feature type="domain" description="Radical SAM core" evidence="9">
    <location>
        <begin position="34"/>
        <end position="264"/>
    </location>
</feature>
<dbReference type="SUPFAM" id="SSF102114">
    <property type="entry name" value="Radical SAM enzymes"/>
    <property type="match status" value="1"/>
</dbReference>
<comment type="similarity">
    <text evidence="8">Belongs to the radical SAM superfamily. 7-carboxy-7-deazaguanine synthase family.</text>
</comment>
<evidence type="ECO:0000256" key="4">
    <source>
        <dbReference type="ARBA" id="ARBA00022842"/>
    </source>
</evidence>
<dbReference type="PIRSF" id="PIRSF000370">
    <property type="entry name" value="QueE"/>
    <property type="match status" value="1"/>
</dbReference>
<evidence type="ECO:0000256" key="7">
    <source>
        <dbReference type="ARBA" id="ARBA00023239"/>
    </source>
</evidence>
<sequence length="268" mass="29173">MTGKRAILPTEITPAGERVGVADLFYSFQGEGVNLGRRALFVRLMRCNLTCGYSRMPRRPNTPAVGAMVCDTEYTWNTAKHDLEAAPTMSAAEIWDALVRLDPATGDPSLAPVGLVVVSGGEPLLHRGTVTALARRATALGKALEIETNATINPGTELIAAGARFNAGLKLASSAVPYSKRVKPQVIRQLQASGQARWKFVVTSPDDVREIADLQQQFGLTDVWLSPEGTSVRVVADRMRWLADVALTRGWNLTTRQHVLIWGDERGR</sequence>
<feature type="binding site" evidence="8">
    <location>
        <position position="121"/>
    </location>
    <ligand>
        <name>S-adenosyl-L-methionine</name>
        <dbReference type="ChEBI" id="CHEBI:59789"/>
    </ligand>
</feature>
<keyword evidence="1 8" id="KW-0004">4Fe-4S</keyword>
<comment type="cofactor">
    <cofactor evidence="8">
        <name>S-adenosyl-L-methionine</name>
        <dbReference type="ChEBI" id="CHEBI:59789"/>
    </cofactor>
    <text evidence="8">Binds 1 S-adenosyl-L-methionine per subunit.</text>
</comment>
<protein>
    <recommendedName>
        <fullName evidence="8">7-carboxy-7-deazaguanine synthase</fullName>
        <shortName evidence="8">CDG synthase</shortName>
        <ecNumber evidence="8">4.3.99.3</ecNumber>
    </recommendedName>
    <alternativeName>
        <fullName evidence="8">Queuosine biosynthesis protein QueE</fullName>
    </alternativeName>
</protein>
<keyword evidence="8" id="KW-0671">Queuosine biosynthesis</keyword>
<dbReference type="InterPro" id="IPR013785">
    <property type="entry name" value="Aldolase_TIM"/>
</dbReference>
<evidence type="ECO:0000256" key="1">
    <source>
        <dbReference type="ARBA" id="ARBA00022485"/>
    </source>
</evidence>
<organism evidence="10 11">
    <name type="scientific">Micromonospora nigra</name>
    <dbReference type="NCBI Taxonomy" id="145857"/>
    <lineage>
        <taxon>Bacteria</taxon>
        <taxon>Bacillati</taxon>
        <taxon>Actinomycetota</taxon>
        <taxon>Actinomycetes</taxon>
        <taxon>Micromonosporales</taxon>
        <taxon>Micromonosporaceae</taxon>
        <taxon>Micromonospora</taxon>
    </lineage>
</organism>
<dbReference type="InterPro" id="IPR058240">
    <property type="entry name" value="rSAM_sf"/>
</dbReference>
<accession>A0A1C6R821</accession>
<comment type="catalytic activity">
    <reaction evidence="8">
        <text>6-carboxy-5,6,7,8-tetrahydropterin + H(+) = 7-carboxy-7-carbaguanine + NH4(+)</text>
        <dbReference type="Rhea" id="RHEA:27974"/>
        <dbReference type="ChEBI" id="CHEBI:15378"/>
        <dbReference type="ChEBI" id="CHEBI:28938"/>
        <dbReference type="ChEBI" id="CHEBI:61032"/>
        <dbReference type="ChEBI" id="CHEBI:61036"/>
        <dbReference type="EC" id="4.3.99.3"/>
    </reaction>
</comment>
<feature type="binding site" evidence="8">
    <location>
        <position position="72"/>
    </location>
    <ligand>
        <name>Mg(2+)</name>
        <dbReference type="ChEBI" id="CHEBI:18420"/>
    </ligand>
</feature>
<gene>
    <name evidence="8" type="primary">queE</name>
    <name evidence="10" type="ORF">GA0070616_0135</name>
</gene>
<dbReference type="PROSITE" id="PS51918">
    <property type="entry name" value="RADICAL_SAM"/>
    <property type="match status" value="1"/>
</dbReference>
<keyword evidence="11" id="KW-1185">Reference proteome</keyword>
<feature type="binding site" evidence="8">
    <location>
        <position position="51"/>
    </location>
    <ligand>
        <name>[4Fe-4S] cluster</name>
        <dbReference type="ChEBI" id="CHEBI:49883"/>
        <note>4Fe-4S-S-AdoMet</note>
    </ligand>
</feature>
<evidence type="ECO:0000256" key="3">
    <source>
        <dbReference type="ARBA" id="ARBA00022723"/>
    </source>
</evidence>
<dbReference type="AlphaFoldDB" id="A0A1C6R821"/>
<comment type="cofactor">
    <cofactor evidence="8">
        <name>[4Fe-4S] cluster</name>
        <dbReference type="ChEBI" id="CHEBI:49883"/>
    </cofactor>
    <text evidence="8">Binds 1 [4Fe-4S] cluster. The cluster is coordinated with 3 cysteines and an exchangeable S-adenosyl-L-methionine.</text>
</comment>
<dbReference type="GO" id="GO:0000287">
    <property type="term" value="F:magnesium ion binding"/>
    <property type="evidence" value="ECO:0007669"/>
    <property type="project" value="UniProtKB-UniRule"/>
</dbReference>
<dbReference type="InterPro" id="IPR024924">
    <property type="entry name" value="7-CO-7-deazaguanine_synth-like"/>
</dbReference>
<comment type="subunit">
    <text evidence="8">Homodimer.</text>
</comment>
<feature type="binding site" evidence="8">
    <location>
        <position position="119"/>
    </location>
    <ligand>
        <name>substrate</name>
    </ligand>
</feature>
<proteinExistence type="inferred from homology"/>
<keyword evidence="4 8" id="KW-0460">Magnesium</keyword>
<dbReference type="GO" id="GO:0051539">
    <property type="term" value="F:4 iron, 4 sulfur cluster binding"/>
    <property type="evidence" value="ECO:0007669"/>
    <property type="project" value="UniProtKB-UniRule"/>
</dbReference>
<dbReference type="GO" id="GO:1904047">
    <property type="term" value="F:S-adenosyl-L-methionine binding"/>
    <property type="evidence" value="ECO:0007669"/>
    <property type="project" value="UniProtKB-UniRule"/>
</dbReference>
<evidence type="ECO:0000256" key="2">
    <source>
        <dbReference type="ARBA" id="ARBA00022691"/>
    </source>
</evidence>
<name>A0A1C6R821_9ACTN</name>
<keyword evidence="6 8" id="KW-0411">Iron-sulfur</keyword>
<feature type="binding site" evidence="8">
    <location>
        <position position="70"/>
    </location>
    <ligand>
        <name>[4Fe-4S] cluster</name>
        <dbReference type="ChEBI" id="CHEBI:49883"/>
        <note>4Fe-4S-S-AdoMet</note>
    </ligand>
</feature>
<reference evidence="10 11" key="1">
    <citation type="submission" date="2016-06" db="EMBL/GenBank/DDBJ databases">
        <authorList>
            <person name="Kjaerup R.B."/>
            <person name="Dalgaard T.S."/>
            <person name="Juul-Madsen H.R."/>
        </authorList>
    </citation>
    <scope>NUCLEOTIDE SEQUENCE [LARGE SCALE GENOMIC DNA]</scope>
    <source>
        <strain evidence="10 11">DSM 43818</strain>
    </source>
</reference>
<evidence type="ECO:0000256" key="6">
    <source>
        <dbReference type="ARBA" id="ARBA00023014"/>
    </source>
</evidence>
<dbReference type="HAMAP" id="MF_00917">
    <property type="entry name" value="QueE"/>
    <property type="match status" value="1"/>
</dbReference>
<dbReference type="GO" id="GO:0008616">
    <property type="term" value="P:tRNA queuosine(34) biosynthetic process"/>
    <property type="evidence" value="ECO:0007669"/>
    <property type="project" value="UniProtKB-UniRule"/>
</dbReference>
<keyword evidence="7 8" id="KW-0456">Lyase</keyword>
<dbReference type="EC" id="4.3.99.3" evidence="8"/>
<dbReference type="GO" id="GO:0016840">
    <property type="term" value="F:carbon-nitrogen lyase activity"/>
    <property type="evidence" value="ECO:0007669"/>
    <property type="project" value="UniProtKB-UniRule"/>
</dbReference>
<dbReference type="STRING" id="145857.GA0070616_0135"/>
<dbReference type="Proteomes" id="UP000199699">
    <property type="component" value="Unassembled WGS sequence"/>
</dbReference>
<keyword evidence="2 8" id="KW-0949">S-adenosyl-L-methionine</keyword>
<evidence type="ECO:0000313" key="10">
    <source>
        <dbReference type="EMBL" id="SCL13126.1"/>
    </source>
</evidence>
<evidence type="ECO:0000313" key="11">
    <source>
        <dbReference type="Proteomes" id="UP000199699"/>
    </source>
</evidence>